<sequence length="234" mass="24945">MDSSNAVAVYCGSSIGTEKAFSHAATSLGHALADANRPMVYGGGSKGIMGIVSGAVLERGGKVTGIVPYAMVAAGGEGVKASSQVNVVLDEAGREKIEHVVVDSMHERKVEMARRSAGFIGLPGGFGTFEEVLEVTTWTQLGIHNKPVILLNVCSFFEPLRQLIDNGVSYGFIKPLSKSIIIFVDGPKERSEHESFNWGEAALKALDAWDRDAGDALFDWSARMEGRSTPLQST</sequence>
<keyword evidence="2" id="KW-1185">Reference proteome</keyword>
<proteinExistence type="predicted"/>
<dbReference type="Gene3D" id="3.40.50.450">
    <property type="match status" value="1"/>
</dbReference>
<evidence type="ECO:0008006" key="3">
    <source>
        <dbReference type="Google" id="ProtNLM"/>
    </source>
</evidence>
<gene>
    <name evidence="1" type="ORF">C8F04DRAFT_1073636</name>
</gene>
<dbReference type="EMBL" id="JARJCM010000010">
    <property type="protein sequence ID" value="KAJ7043086.1"/>
    <property type="molecule type" value="Genomic_DNA"/>
</dbReference>
<comment type="caution">
    <text evidence="1">The sequence shown here is derived from an EMBL/GenBank/DDBJ whole genome shotgun (WGS) entry which is preliminary data.</text>
</comment>
<dbReference type="GO" id="GO:0009691">
    <property type="term" value="P:cytokinin biosynthetic process"/>
    <property type="evidence" value="ECO:0007669"/>
    <property type="project" value="InterPro"/>
</dbReference>
<protein>
    <recommendedName>
        <fullName evidence="3">Cytokinin riboside 5'-monophosphate phosphoribohydrolase</fullName>
    </recommendedName>
</protein>
<dbReference type="AlphaFoldDB" id="A0AAD6XCL2"/>
<dbReference type="PANTHER" id="PTHR31223">
    <property type="entry name" value="LOG FAMILY PROTEIN YJL055W"/>
    <property type="match status" value="1"/>
</dbReference>
<dbReference type="InterPro" id="IPR005269">
    <property type="entry name" value="LOG"/>
</dbReference>
<dbReference type="InterPro" id="IPR031100">
    <property type="entry name" value="LOG_fam"/>
</dbReference>
<evidence type="ECO:0000313" key="1">
    <source>
        <dbReference type="EMBL" id="KAJ7043086.1"/>
    </source>
</evidence>
<dbReference type="NCBIfam" id="TIGR00730">
    <property type="entry name" value="Rossman fold protein, TIGR00730 family"/>
    <property type="match status" value="1"/>
</dbReference>
<evidence type="ECO:0000313" key="2">
    <source>
        <dbReference type="Proteomes" id="UP001218188"/>
    </source>
</evidence>
<organism evidence="1 2">
    <name type="scientific">Mycena alexandri</name>
    <dbReference type="NCBI Taxonomy" id="1745969"/>
    <lineage>
        <taxon>Eukaryota</taxon>
        <taxon>Fungi</taxon>
        <taxon>Dikarya</taxon>
        <taxon>Basidiomycota</taxon>
        <taxon>Agaricomycotina</taxon>
        <taxon>Agaricomycetes</taxon>
        <taxon>Agaricomycetidae</taxon>
        <taxon>Agaricales</taxon>
        <taxon>Marasmiineae</taxon>
        <taxon>Mycenaceae</taxon>
        <taxon>Mycena</taxon>
    </lineage>
</organism>
<dbReference type="Proteomes" id="UP001218188">
    <property type="component" value="Unassembled WGS sequence"/>
</dbReference>
<accession>A0AAD6XCL2</accession>
<dbReference type="SUPFAM" id="SSF102405">
    <property type="entry name" value="MCP/YpsA-like"/>
    <property type="match status" value="1"/>
</dbReference>
<reference evidence="1" key="1">
    <citation type="submission" date="2023-03" db="EMBL/GenBank/DDBJ databases">
        <title>Massive genome expansion in bonnet fungi (Mycena s.s.) driven by repeated elements and novel gene families across ecological guilds.</title>
        <authorList>
            <consortium name="Lawrence Berkeley National Laboratory"/>
            <person name="Harder C.B."/>
            <person name="Miyauchi S."/>
            <person name="Viragh M."/>
            <person name="Kuo A."/>
            <person name="Thoen E."/>
            <person name="Andreopoulos B."/>
            <person name="Lu D."/>
            <person name="Skrede I."/>
            <person name="Drula E."/>
            <person name="Henrissat B."/>
            <person name="Morin E."/>
            <person name="Kohler A."/>
            <person name="Barry K."/>
            <person name="LaButti K."/>
            <person name="Morin E."/>
            <person name="Salamov A."/>
            <person name="Lipzen A."/>
            <person name="Mereny Z."/>
            <person name="Hegedus B."/>
            <person name="Baldrian P."/>
            <person name="Stursova M."/>
            <person name="Weitz H."/>
            <person name="Taylor A."/>
            <person name="Grigoriev I.V."/>
            <person name="Nagy L.G."/>
            <person name="Martin F."/>
            <person name="Kauserud H."/>
        </authorList>
    </citation>
    <scope>NUCLEOTIDE SEQUENCE</scope>
    <source>
        <strain evidence="1">CBHHK200</strain>
    </source>
</reference>
<dbReference type="GO" id="GO:0016787">
    <property type="term" value="F:hydrolase activity"/>
    <property type="evidence" value="ECO:0007669"/>
    <property type="project" value="InterPro"/>
</dbReference>
<name>A0AAD6XCL2_9AGAR</name>
<dbReference type="Pfam" id="PF03641">
    <property type="entry name" value="Lysine_decarbox"/>
    <property type="match status" value="1"/>
</dbReference>